<dbReference type="AlphaFoldDB" id="A0A165EJH2"/>
<dbReference type="GeneID" id="63828590"/>
<accession>A0A165EJH2</accession>
<proteinExistence type="predicted"/>
<organism evidence="1 2">
    <name type="scientific">Laetiporus sulphureus 93-53</name>
    <dbReference type="NCBI Taxonomy" id="1314785"/>
    <lineage>
        <taxon>Eukaryota</taxon>
        <taxon>Fungi</taxon>
        <taxon>Dikarya</taxon>
        <taxon>Basidiomycota</taxon>
        <taxon>Agaricomycotina</taxon>
        <taxon>Agaricomycetes</taxon>
        <taxon>Polyporales</taxon>
        <taxon>Laetiporus</taxon>
    </lineage>
</organism>
<dbReference type="EMBL" id="KV427620">
    <property type="protein sequence ID" value="KZT07180.1"/>
    <property type="molecule type" value="Genomic_DNA"/>
</dbReference>
<evidence type="ECO:0000313" key="1">
    <source>
        <dbReference type="EMBL" id="KZT07180.1"/>
    </source>
</evidence>
<keyword evidence="2" id="KW-1185">Reference proteome</keyword>
<feature type="non-terminal residue" evidence="1">
    <location>
        <position position="1"/>
    </location>
</feature>
<sequence>LFSQPEQLQGDIPCPLSAKAQSNAAFSEESHFVGARSLSEVRSSEWENKCTRIDCAQLCLRGDSRLELHAVTNIWLRVIAPYLIHNGTAGRRSKQTIGVSQTASEAIGTFNPASDAYAIRRLSCRIQTLRFLTQLATQTLPARVALTSCINLNPPSHPEHHRFAFAPEYAVPSVLVTYSRAQIVRLNHRLPLVTHWIAAWLHARVQFFGGLDVYRKIPEVASGIISLAHKHDFRILHDEAIHRLSEAGHIRHYSKDNLS</sequence>
<name>A0A165EJH2_9APHY</name>
<gene>
    <name evidence="1" type="ORF">LAESUDRAFT_749522</name>
</gene>
<dbReference type="RefSeq" id="XP_040764920.1">
    <property type="nucleotide sequence ID" value="XM_040911562.1"/>
</dbReference>
<dbReference type="InParanoid" id="A0A165EJH2"/>
<dbReference type="Proteomes" id="UP000076871">
    <property type="component" value="Unassembled WGS sequence"/>
</dbReference>
<evidence type="ECO:0000313" key="2">
    <source>
        <dbReference type="Proteomes" id="UP000076871"/>
    </source>
</evidence>
<reference evidence="1 2" key="1">
    <citation type="journal article" date="2016" name="Mol. Biol. Evol.">
        <title>Comparative Genomics of Early-Diverging Mushroom-Forming Fungi Provides Insights into the Origins of Lignocellulose Decay Capabilities.</title>
        <authorList>
            <person name="Nagy L.G."/>
            <person name="Riley R."/>
            <person name="Tritt A."/>
            <person name="Adam C."/>
            <person name="Daum C."/>
            <person name="Floudas D."/>
            <person name="Sun H."/>
            <person name="Yadav J.S."/>
            <person name="Pangilinan J."/>
            <person name="Larsson K.H."/>
            <person name="Matsuura K."/>
            <person name="Barry K."/>
            <person name="Labutti K."/>
            <person name="Kuo R."/>
            <person name="Ohm R.A."/>
            <person name="Bhattacharya S.S."/>
            <person name="Shirouzu T."/>
            <person name="Yoshinaga Y."/>
            <person name="Martin F.M."/>
            <person name="Grigoriev I.V."/>
            <person name="Hibbett D.S."/>
        </authorList>
    </citation>
    <scope>NUCLEOTIDE SEQUENCE [LARGE SCALE GENOMIC DNA]</scope>
    <source>
        <strain evidence="1 2">93-53</strain>
    </source>
</reference>
<protein>
    <submittedName>
        <fullName evidence="1">Uncharacterized protein</fullName>
    </submittedName>
</protein>